<dbReference type="AlphaFoldDB" id="A0A8J2MMM6"/>
<keyword evidence="6" id="KW-0808">Transferase</keyword>
<evidence type="ECO:0000256" key="2">
    <source>
        <dbReference type="ARBA" id="ARBA00006338"/>
    </source>
</evidence>
<dbReference type="InterPro" id="IPR020519">
    <property type="entry name" value="DIPK2A/B"/>
</dbReference>
<evidence type="ECO:0000313" key="6">
    <source>
        <dbReference type="EMBL" id="CAG5095146.1"/>
    </source>
</evidence>
<dbReference type="GO" id="GO:0005576">
    <property type="term" value="C:extracellular region"/>
    <property type="evidence" value="ECO:0007669"/>
    <property type="project" value="UniProtKB-SubCell"/>
</dbReference>
<evidence type="ECO:0000256" key="1">
    <source>
        <dbReference type="ARBA" id="ARBA00004613"/>
    </source>
</evidence>
<dbReference type="OrthoDB" id="10035316at2759"/>
<keyword evidence="4" id="KW-0732">Signal</keyword>
<reference evidence="6" key="1">
    <citation type="submission" date="2021-04" db="EMBL/GenBank/DDBJ databases">
        <authorList>
            <person name="Chebbi M.A.C M."/>
        </authorList>
    </citation>
    <scope>NUCLEOTIDE SEQUENCE</scope>
</reference>
<organism evidence="6 7">
    <name type="scientific">Cotesia congregata</name>
    <name type="common">Parasitoid wasp</name>
    <name type="synonym">Apanteles congregatus</name>
    <dbReference type="NCBI Taxonomy" id="51543"/>
    <lineage>
        <taxon>Eukaryota</taxon>
        <taxon>Metazoa</taxon>
        <taxon>Ecdysozoa</taxon>
        <taxon>Arthropoda</taxon>
        <taxon>Hexapoda</taxon>
        <taxon>Insecta</taxon>
        <taxon>Pterygota</taxon>
        <taxon>Neoptera</taxon>
        <taxon>Endopterygota</taxon>
        <taxon>Hymenoptera</taxon>
        <taxon>Apocrita</taxon>
        <taxon>Ichneumonoidea</taxon>
        <taxon>Braconidae</taxon>
        <taxon>Microgastrinae</taxon>
        <taxon>Cotesia</taxon>
    </lineage>
</organism>
<dbReference type="PANTHER" id="PTHR32073">
    <property type="entry name" value="GH11358P"/>
    <property type="match status" value="1"/>
</dbReference>
<protein>
    <submittedName>
        <fullName evidence="6">Similar to dipk2a: Divergent protein kinase domain 2A (Xenopus tropicalis)</fullName>
    </submittedName>
</protein>
<comment type="similarity">
    <text evidence="2">Belongs to the DIPK family.</text>
</comment>
<evidence type="ECO:0000256" key="4">
    <source>
        <dbReference type="ARBA" id="ARBA00022729"/>
    </source>
</evidence>
<evidence type="ECO:0000259" key="5">
    <source>
        <dbReference type="Pfam" id="PF12260"/>
    </source>
</evidence>
<evidence type="ECO:0000256" key="3">
    <source>
        <dbReference type="ARBA" id="ARBA00022525"/>
    </source>
</evidence>
<dbReference type="GO" id="GO:0016301">
    <property type="term" value="F:kinase activity"/>
    <property type="evidence" value="ECO:0007669"/>
    <property type="project" value="UniProtKB-KW"/>
</dbReference>
<keyword evidence="7" id="KW-1185">Reference proteome</keyword>
<dbReference type="Pfam" id="PF12260">
    <property type="entry name" value="PIP49_C"/>
    <property type="match status" value="1"/>
</dbReference>
<name>A0A8J2MMM6_COTCN</name>
<dbReference type="Proteomes" id="UP000786811">
    <property type="component" value="Unassembled WGS sequence"/>
</dbReference>
<keyword evidence="6" id="KW-0418">Kinase</keyword>
<feature type="domain" description="FAM69 protein-kinase" evidence="5">
    <location>
        <begin position="181"/>
        <end position="377"/>
    </location>
</feature>
<dbReference type="InterPro" id="IPR022049">
    <property type="entry name" value="FAM69_kinase_dom"/>
</dbReference>
<evidence type="ECO:0000313" key="7">
    <source>
        <dbReference type="Proteomes" id="UP000786811"/>
    </source>
</evidence>
<dbReference type="PANTHER" id="PTHR32073:SF7">
    <property type="entry name" value="GH11358P"/>
    <property type="match status" value="1"/>
</dbReference>
<comment type="subcellular location">
    <subcellularLocation>
        <location evidence="1">Secreted</location>
    </subcellularLocation>
</comment>
<keyword evidence="3" id="KW-0964">Secreted</keyword>
<sequence length="399" mass="46022">MAPVERVRYKEIKIKKGEKFARTIINLLSPDILELTELSKCPACYGTTACAKIFDSDLKFEFYDLFTTLSHLFAAKNVFYATLEGTRVVLKKLAHDNEFYLFDRMICESEKFKHLCIDNINKNNVEIFDEEYYLSLIASEVSLNFTSGNSKLILCPNTGHLKNILNLSKNYAVYENELINLWTLIKINPEPIILQASKILKADEGWPVAKFYGACGRLVVEEYAGLPLTVYYQEGWLRRAKIAIRLLESAHEFTFRNPEYSFYLTDLLSDNIVIDESDNPVFIDLENIIILHRNIPTEEQPQHWSSIHTSDSIDCDNCFLFSPNDICRHHISDHNYYSVCQYILSSKSNENGFLHSIPSEIIKNYPELKIMIDECASPRRSNHGTKIYVHEKAAISQKI</sequence>
<proteinExistence type="inferred from homology"/>
<comment type="caution">
    <text evidence="6">The sequence shown here is derived from an EMBL/GenBank/DDBJ whole genome shotgun (WGS) entry which is preliminary data.</text>
</comment>
<dbReference type="EMBL" id="CAJNRD030001121">
    <property type="protein sequence ID" value="CAG5095146.1"/>
    <property type="molecule type" value="Genomic_DNA"/>
</dbReference>
<accession>A0A8J2MMM6</accession>
<gene>
    <name evidence="6" type="ORF">HICCMSTLAB_LOCUS7563</name>
</gene>